<proteinExistence type="predicted"/>
<comment type="caution">
    <text evidence="3">The sequence shown here is derived from an EMBL/GenBank/DDBJ whole genome shotgun (WGS) entry which is preliminary data.</text>
</comment>
<keyword evidence="2" id="KW-0812">Transmembrane</keyword>
<keyword evidence="4" id="KW-1185">Reference proteome</keyword>
<accession>A0ABX1RDC6</accession>
<reference evidence="3 4" key="1">
    <citation type="submission" date="2020-04" db="EMBL/GenBank/DDBJ databases">
        <authorList>
            <person name="Klaysubun C."/>
            <person name="Duangmal K."/>
            <person name="Lipun K."/>
        </authorList>
    </citation>
    <scope>NUCLEOTIDE SEQUENCE [LARGE SCALE GENOMIC DNA]</scope>
    <source>
        <strain evidence="3 4">JCM 11839</strain>
    </source>
</reference>
<sequence length="83" mass="9189">MSPMWAFFSARLRMWLILAVAAPLVGWLLGRIGDLIEARRGPTSASRMLKKGRDFLGRRSRGPLAPRPTADRTGSRDAGLPTR</sequence>
<evidence type="ECO:0000313" key="4">
    <source>
        <dbReference type="Proteomes" id="UP001296706"/>
    </source>
</evidence>
<evidence type="ECO:0000256" key="2">
    <source>
        <dbReference type="SAM" id="Phobius"/>
    </source>
</evidence>
<dbReference type="EMBL" id="JAAXKY010000043">
    <property type="protein sequence ID" value="NMH78391.1"/>
    <property type="molecule type" value="Genomic_DNA"/>
</dbReference>
<evidence type="ECO:0000313" key="3">
    <source>
        <dbReference type="EMBL" id="NMH78391.1"/>
    </source>
</evidence>
<name>A0ABX1RDC6_9PSEU</name>
<protein>
    <submittedName>
        <fullName evidence="3">Uncharacterized protein</fullName>
    </submittedName>
</protein>
<organism evidence="3 4">
    <name type="scientific">Pseudonocardia xinjiangensis</name>
    <dbReference type="NCBI Taxonomy" id="75289"/>
    <lineage>
        <taxon>Bacteria</taxon>
        <taxon>Bacillati</taxon>
        <taxon>Actinomycetota</taxon>
        <taxon>Actinomycetes</taxon>
        <taxon>Pseudonocardiales</taxon>
        <taxon>Pseudonocardiaceae</taxon>
        <taxon>Pseudonocardia</taxon>
    </lineage>
</organism>
<feature type="region of interest" description="Disordered" evidence="1">
    <location>
        <begin position="47"/>
        <end position="83"/>
    </location>
</feature>
<evidence type="ECO:0000256" key="1">
    <source>
        <dbReference type="SAM" id="MobiDB-lite"/>
    </source>
</evidence>
<keyword evidence="2" id="KW-1133">Transmembrane helix</keyword>
<gene>
    <name evidence="3" type="ORF">HF577_15010</name>
</gene>
<feature type="transmembrane region" description="Helical" evidence="2">
    <location>
        <begin position="12"/>
        <end position="30"/>
    </location>
</feature>
<dbReference type="Proteomes" id="UP001296706">
    <property type="component" value="Unassembled WGS sequence"/>
</dbReference>
<keyword evidence="2" id="KW-0472">Membrane</keyword>